<dbReference type="GO" id="GO:0008270">
    <property type="term" value="F:zinc ion binding"/>
    <property type="evidence" value="ECO:0007669"/>
    <property type="project" value="UniProtKB-UniRule"/>
</dbReference>
<dbReference type="PROSITE" id="PS51505">
    <property type="entry name" value="SCA7"/>
    <property type="match status" value="1"/>
</dbReference>
<keyword evidence="7 10" id="KW-0010">Activator</keyword>
<organism evidence="13">
    <name type="scientific">Timema douglasi</name>
    <name type="common">Walking stick</name>
    <dbReference type="NCBI Taxonomy" id="61478"/>
    <lineage>
        <taxon>Eukaryota</taxon>
        <taxon>Metazoa</taxon>
        <taxon>Ecdysozoa</taxon>
        <taxon>Arthropoda</taxon>
        <taxon>Hexapoda</taxon>
        <taxon>Insecta</taxon>
        <taxon>Pterygota</taxon>
        <taxon>Neoptera</taxon>
        <taxon>Polyneoptera</taxon>
        <taxon>Phasmatodea</taxon>
        <taxon>Timematodea</taxon>
        <taxon>Timematoidea</taxon>
        <taxon>Timematidae</taxon>
        <taxon>Timema</taxon>
    </lineage>
</organism>
<keyword evidence="4 10" id="KW-0862">Zinc</keyword>
<reference evidence="13" key="1">
    <citation type="submission" date="2020-11" db="EMBL/GenBank/DDBJ databases">
        <authorList>
            <person name="Tran Van P."/>
        </authorList>
    </citation>
    <scope>NUCLEOTIDE SEQUENCE</scope>
</reference>
<dbReference type="GO" id="GO:0006325">
    <property type="term" value="P:chromatin organization"/>
    <property type="evidence" value="ECO:0007669"/>
    <property type="project" value="UniProtKB-KW"/>
</dbReference>
<comment type="function">
    <text evidence="10">Component of the transcription regulatory histone acetylation (HAT) complex SAGA, a multiprotein complex that activates transcription by remodeling chromatin and mediating histone acetylation and deubiquitination. Within the SAGA complex, participates in a subcomplex that specifically deubiquitinates histone H2B. The SAGA complex is recruited to specific gene promoters by activators, where it is required for transcription.</text>
</comment>
<keyword evidence="3 10" id="KW-0863">Zinc-finger</keyword>
<evidence type="ECO:0000256" key="1">
    <source>
        <dbReference type="ARBA" id="ARBA00004123"/>
    </source>
</evidence>
<accession>A0A7R8Z5K2</accession>
<dbReference type="Gene3D" id="6.10.140.1270">
    <property type="match status" value="1"/>
</dbReference>
<dbReference type="AlphaFoldDB" id="A0A7R8Z5K2"/>
<evidence type="ECO:0000259" key="12">
    <source>
        <dbReference type="PROSITE" id="PS51505"/>
    </source>
</evidence>
<evidence type="ECO:0000256" key="3">
    <source>
        <dbReference type="ARBA" id="ARBA00022771"/>
    </source>
</evidence>
<feature type="compositionally biased region" description="Basic residues" evidence="11">
    <location>
        <begin position="152"/>
        <end position="169"/>
    </location>
</feature>
<keyword evidence="2 10" id="KW-0479">Metal-binding</keyword>
<gene>
    <name evidence="10" type="primary">Sgf11</name>
    <name evidence="13" type="ORF">TDIB3V08_LOCUS3308</name>
</gene>
<dbReference type="GO" id="GO:0071819">
    <property type="term" value="C:DUBm complex"/>
    <property type="evidence" value="ECO:0007669"/>
    <property type="project" value="UniProtKB-UniRule"/>
</dbReference>
<dbReference type="GO" id="GO:0000124">
    <property type="term" value="C:SAGA complex"/>
    <property type="evidence" value="ECO:0007669"/>
    <property type="project" value="UniProtKB-UniRule"/>
</dbReference>
<keyword evidence="6 10" id="KW-0805">Transcription regulation</keyword>
<sequence length="336" mass="37474">MDKSKIEDRQAMLQYITAMNNPELANQISEFILENLIDELTLGIIFHVHLEVKKGYVDGIEVSDEFVEGTDMDIFSQQAPPKKTLECVCPSCKHSLAASRFAPHLAKCMGMGRNSSRIASRRIANNSKENVTYGGMMSDDDDDADWTAGTDRRRRKRERNGNRKPKIQKVSRNGDTMMVGVGDSVSVSTGPPAEQNANMSYDNMTHEEKKKLLTQICGVISEHTRKLCTRSMRCPQHSDEQRRLVRTTLLTQPDTADFLHVDVDTYEEGDGQSMRESLGRSWEQERSNTSSPADSASTCSSSSKKRDKLPKTKNKNNKNHKGSPNLGGGSLPSLTD</sequence>
<dbReference type="Pfam" id="PF08209">
    <property type="entry name" value="Sgf11"/>
    <property type="match status" value="1"/>
</dbReference>
<dbReference type="InterPro" id="IPR013246">
    <property type="entry name" value="SAGA_su_Sgf11"/>
</dbReference>
<evidence type="ECO:0000256" key="7">
    <source>
        <dbReference type="ARBA" id="ARBA00023159"/>
    </source>
</evidence>
<dbReference type="PANTHER" id="PTHR46367:SF1">
    <property type="entry name" value="ATAXIN-7-LIKE PROTEIN 3"/>
    <property type="match status" value="1"/>
</dbReference>
<proteinExistence type="inferred from homology"/>
<keyword evidence="8 10" id="KW-0804">Transcription</keyword>
<evidence type="ECO:0000256" key="4">
    <source>
        <dbReference type="ARBA" id="ARBA00022833"/>
    </source>
</evidence>
<feature type="compositionally biased region" description="Low complexity" evidence="11">
    <location>
        <begin position="289"/>
        <end position="302"/>
    </location>
</feature>
<evidence type="ECO:0000256" key="5">
    <source>
        <dbReference type="ARBA" id="ARBA00022853"/>
    </source>
</evidence>
<evidence type="ECO:0000256" key="10">
    <source>
        <dbReference type="HAMAP-Rule" id="MF_03047"/>
    </source>
</evidence>
<evidence type="ECO:0000313" key="13">
    <source>
        <dbReference type="EMBL" id="CAD7196985.1"/>
    </source>
</evidence>
<comment type="similarity">
    <text evidence="10">Belongs to the SGF11 family.</text>
</comment>
<evidence type="ECO:0000256" key="9">
    <source>
        <dbReference type="ARBA" id="ARBA00023242"/>
    </source>
</evidence>
<dbReference type="Pfam" id="PF08313">
    <property type="entry name" value="SCA7"/>
    <property type="match status" value="1"/>
</dbReference>
<evidence type="ECO:0000256" key="2">
    <source>
        <dbReference type="ARBA" id="ARBA00022723"/>
    </source>
</evidence>
<evidence type="ECO:0000256" key="11">
    <source>
        <dbReference type="SAM" id="MobiDB-lite"/>
    </source>
</evidence>
<dbReference type="FunFam" id="3.30.160.60:FF:000118">
    <property type="entry name" value="Ataxin-7-like protein 3"/>
    <property type="match status" value="1"/>
</dbReference>
<feature type="zinc finger region" description="SGF11-type" evidence="10">
    <location>
        <begin position="87"/>
        <end position="108"/>
    </location>
</feature>
<dbReference type="GO" id="GO:0003713">
    <property type="term" value="F:transcription coactivator activity"/>
    <property type="evidence" value="ECO:0007669"/>
    <property type="project" value="UniProtKB-UniRule"/>
</dbReference>
<comment type="domain">
    <text evidence="10">The C-terminal SGF11-type zinc-finger domain forms part of the 'catalytic lobe' of the SAGA deubiquitination module.</text>
</comment>
<name>A0A7R8Z5K2_TIMDO</name>
<dbReference type="PANTHER" id="PTHR46367">
    <property type="entry name" value="ATAXIN-7-LIKE PROTEIN 3"/>
    <property type="match status" value="1"/>
</dbReference>
<dbReference type="InterPro" id="IPR013243">
    <property type="entry name" value="SCA7_dom"/>
</dbReference>
<evidence type="ECO:0000256" key="8">
    <source>
        <dbReference type="ARBA" id="ARBA00023163"/>
    </source>
</evidence>
<dbReference type="HAMAP" id="MF_03047">
    <property type="entry name" value="Sgf11"/>
    <property type="match status" value="1"/>
</dbReference>
<evidence type="ECO:0000256" key="6">
    <source>
        <dbReference type="ARBA" id="ARBA00023015"/>
    </source>
</evidence>
<dbReference type="InterPro" id="IPR051078">
    <property type="entry name" value="SGF11"/>
</dbReference>
<feature type="compositionally biased region" description="Basic residues" evidence="11">
    <location>
        <begin position="303"/>
        <end position="321"/>
    </location>
</feature>
<feature type="region of interest" description="Disordered" evidence="11">
    <location>
        <begin position="268"/>
        <end position="336"/>
    </location>
</feature>
<protein>
    <recommendedName>
        <fullName evidence="10">SAGA-associated factor 11 homolog</fullName>
    </recommendedName>
</protein>
<keyword evidence="9 10" id="KW-0539">Nucleus</keyword>
<feature type="domain" description="SCA7" evidence="12">
    <location>
        <begin position="204"/>
        <end position="271"/>
    </location>
</feature>
<comment type="subunit">
    <text evidence="10">Component of some SAGA transcription coactivator-HAT complexes. Within the SAGA complex, participates to a subcomplex of SAGA called the DUB module (deubiquitination module).</text>
</comment>
<comment type="domain">
    <text evidence="10">The long N-terminal helix forms part of the 'assembly lobe' of the SAGA deubiquitination module.</text>
</comment>
<dbReference type="EMBL" id="OA565430">
    <property type="protein sequence ID" value="CAD7196985.1"/>
    <property type="molecule type" value="Genomic_DNA"/>
</dbReference>
<feature type="region of interest" description="Disordered" evidence="11">
    <location>
        <begin position="130"/>
        <end position="178"/>
    </location>
</feature>
<comment type="subcellular location">
    <subcellularLocation>
        <location evidence="1 10">Nucleus</location>
    </subcellularLocation>
</comment>
<dbReference type="Gene3D" id="3.30.160.60">
    <property type="entry name" value="Classic Zinc Finger"/>
    <property type="match status" value="1"/>
</dbReference>
<keyword evidence="5 10" id="KW-0156">Chromatin regulator</keyword>
<dbReference type="GO" id="GO:0006357">
    <property type="term" value="P:regulation of transcription by RNA polymerase II"/>
    <property type="evidence" value="ECO:0007669"/>
    <property type="project" value="TreeGrafter"/>
</dbReference>